<dbReference type="Proteomes" id="UP000034711">
    <property type="component" value="Unassembled WGS sequence"/>
</dbReference>
<accession>A0A0G2AL15</accession>
<name>A0A0G2AL15_9BACT</name>
<evidence type="ECO:0000313" key="2">
    <source>
        <dbReference type="Proteomes" id="UP000034711"/>
    </source>
</evidence>
<reference evidence="1 2" key="1">
    <citation type="journal article" date="2015" name="Nature">
        <title>rRNA introns, odd ribosomes, and small enigmatic genomes across a large radiation of phyla.</title>
        <authorList>
            <person name="Brown C.T."/>
            <person name="Hug L.A."/>
            <person name="Thomas B.C."/>
            <person name="Sharon I."/>
            <person name="Castelle C.J."/>
            <person name="Singh A."/>
            <person name="Wilkins M.J."/>
            <person name="Williams K.H."/>
            <person name="Banfield J.F."/>
        </authorList>
    </citation>
    <scope>NUCLEOTIDE SEQUENCE [LARGE SCALE GENOMIC DNA]</scope>
</reference>
<gene>
    <name evidence="1" type="ORF">UY77_C0001G0004</name>
</gene>
<proteinExistence type="predicted"/>
<comment type="caution">
    <text evidence="1">The sequence shown here is derived from an EMBL/GenBank/DDBJ whole genome shotgun (WGS) entry which is preliminary data.</text>
</comment>
<protein>
    <submittedName>
        <fullName evidence="1">Uncharacterized protein</fullName>
    </submittedName>
</protein>
<dbReference type="EMBL" id="LCRI01000001">
    <property type="protein sequence ID" value="KKW33309.1"/>
    <property type="molecule type" value="Genomic_DNA"/>
</dbReference>
<organism evidence="1 2">
    <name type="scientific">Candidatus Uhrbacteria bacterium GW2011_GWA2_53_10</name>
    <dbReference type="NCBI Taxonomy" id="1618980"/>
    <lineage>
        <taxon>Bacteria</taxon>
        <taxon>Candidatus Uhriibacteriota</taxon>
    </lineage>
</organism>
<dbReference type="AlphaFoldDB" id="A0A0G2AL15"/>
<evidence type="ECO:0000313" key="1">
    <source>
        <dbReference type="EMBL" id="KKW33309.1"/>
    </source>
</evidence>
<sequence length="621" mass="71610">MEKHPLHLKNPELQTSPEVQRAVLREEQKTGEKVPNDPAQRIEAYMDRLENIFLNPDERKRERNLEMFRDKIYDALIIKRENFPESYFELQKRIARERGQAVEEIPENVREQMISTAIEDQRASLDAWINYFTSEEAVYPAWFKYFVWKNITKLSQFDKERGEFKKRTDTTVAPFPDIHSEPLARILDLYEQVKADNKKLKDPEIQAMFSKKFPSLYAELTQKSLEKSLESREGIRGEWITYKQGKAEDARRLYDSLQNKGTGWCVAGLSTAQGYIKNGDFHIYYSHDKGGAPTNPRLAIAMNGNRITELRGLLPGQTPEPQLQEVIDGKLKEFGSEADTFRKTSSDMKMMTKLHSRAFRKDSETEQEIYLHPEFSREELVFLYEIDGTIESFGRDRDSRIEQIRSQRDPEADMPIVFDCSKDQIARSVKDLRPDTKAYVGPLEPGIFESLPDSLEHLYTSFPDGKIERYHLTLGEKTVKEYEAELAKEGFKISDYAKDILAKVTASSQPQETELVRLTVKSLGFNETTRYDKICERAGELGLDLSPSEAGPALRLALKDQPMDDWVAVAMELLANRNGNLSAFNVRRSEDGSWLFTGSGYPDNQWDPKDAFAFARRKKQP</sequence>